<comment type="caution">
    <text evidence="9">The sequence shown here is derived from an EMBL/GenBank/DDBJ whole genome shotgun (WGS) entry which is preliminary data.</text>
</comment>
<feature type="compositionally biased region" description="Basic and acidic residues" evidence="7">
    <location>
        <begin position="8"/>
        <end position="33"/>
    </location>
</feature>
<name>A0A4Z0YN09_9PEZI</name>
<keyword evidence="10" id="KW-1185">Reference proteome</keyword>
<accession>A0A4Z0YN09</accession>
<evidence type="ECO:0000313" key="10">
    <source>
        <dbReference type="Proteomes" id="UP000297716"/>
    </source>
</evidence>
<dbReference type="GO" id="GO:0005634">
    <property type="term" value="C:nucleus"/>
    <property type="evidence" value="ECO:0007669"/>
    <property type="project" value="UniProtKB-SubCell"/>
</dbReference>
<dbReference type="PANTHER" id="PTHR13286">
    <property type="entry name" value="SAP30"/>
    <property type="match status" value="1"/>
</dbReference>
<evidence type="ECO:0000259" key="8">
    <source>
        <dbReference type="Pfam" id="PF13867"/>
    </source>
</evidence>
<keyword evidence="6" id="KW-0539">Nucleus</keyword>
<dbReference type="Proteomes" id="UP000297716">
    <property type="component" value="Unassembled WGS sequence"/>
</dbReference>
<dbReference type="InterPro" id="IPR038291">
    <property type="entry name" value="SAP30_C_sf"/>
</dbReference>
<proteinExistence type="inferred from homology"/>
<dbReference type="InterPro" id="IPR025718">
    <property type="entry name" value="SAP30_Sin3-bd"/>
</dbReference>
<reference evidence="9 10" key="1">
    <citation type="submission" date="2019-03" db="EMBL/GenBank/DDBJ databases">
        <title>Draft genome sequence of Xylaria hypoxylon DSM 108379, a ubiquitous saprotrophic-parasitic fungi on hardwood.</title>
        <authorList>
            <person name="Buettner E."/>
            <person name="Leonhardt S."/>
            <person name="Gebauer A.M."/>
            <person name="Liers C."/>
            <person name="Hofrichter M."/>
            <person name="Kellner H."/>
        </authorList>
    </citation>
    <scope>NUCLEOTIDE SEQUENCE [LARGE SCALE GENOMIC DNA]</scope>
    <source>
        <strain evidence="9 10">DSM 108379</strain>
    </source>
</reference>
<dbReference type="EMBL" id="SKBN01000246">
    <property type="protein sequence ID" value="TGJ80033.1"/>
    <property type="molecule type" value="Genomic_DNA"/>
</dbReference>
<evidence type="ECO:0000256" key="6">
    <source>
        <dbReference type="ARBA" id="ARBA00023242"/>
    </source>
</evidence>
<dbReference type="PANTHER" id="PTHR13286:SF23">
    <property type="entry name" value="HISTONE DEACETYLASE COMPLEX SUBUNIT SAP30 SIN3 BINDING DOMAIN-CONTAINING PROTEIN"/>
    <property type="match status" value="1"/>
</dbReference>
<evidence type="ECO:0000256" key="4">
    <source>
        <dbReference type="ARBA" id="ARBA00023015"/>
    </source>
</evidence>
<organism evidence="9 10">
    <name type="scientific">Xylaria hypoxylon</name>
    <dbReference type="NCBI Taxonomy" id="37992"/>
    <lineage>
        <taxon>Eukaryota</taxon>
        <taxon>Fungi</taxon>
        <taxon>Dikarya</taxon>
        <taxon>Ascomycota</taxon>
        <taxon>Pezizomycotina</taxon>
        <taxon>Sordariomycetes</taxon>
        <taxon>Xylariomycetidae</taxon>
        <taxon>Xylariales</taxon>
        <taxon>Xylariaceae</taxon>
        <taxon>Xylaria</taxon>
    </lineage>
</organism>
<protein>
    <recommendedName>
        <fullName evidence="8">Histone deacetylase complex subunit SAP30 Sin3 binding domain-containing protein</fullName>
    </recommendedName>
</protein>
<dbReference type="Gene3D" id="6.10.160.20">
    <property type="match status" value="1"/>
</dbReference>
<keyword evidence="3" id="KW-0678">Repressor</keyword>
<evidence type="ECO:0000313" key="9">
    <source>
        <dbReference type="EMBL" id="TGJ80033.1"/>
    </source>
</evidence>
<evidence type="ECO:0000256" key="3">
    <source>
        <dbReference type="ARBA" id="ARBA00022491"/>
    </source>
</evidence>
<gene>
    <name evidence="9" type="ORF">E0Z10_g8721</name>
</gene>
<feature type="region of interest" description="Disordered" evidence="7">
    <location>
        <begin position="1"/>
        <end position="58"/>
    </location>
</feature>
<feature type="domain" description="Histone deacetylase complex subunit SAP30 Sin3 binding" evidence="8">
    <location>
        <begin position="134"/>
        <end position="166"/>
    </location>
</feature>
<dbReference type="Pfam" id="PF13867">
    <property type="entry name" value="SAP30_Sin3_bdg"/>
    <property type="match status" value="1"/>
</dbReference>
<dbReference type="OrthoDB" id="510958at2759"/>
<evidence type="ECO:0000256" key="7">
    <source>
        <dbReference type="SAM" id="MobiDB-lite"/>
    </source>
</evidence>
<sequence length="186" mass="20801">MPPAKSKANPDDAKSDTASLKERNGHGPKDIHKPNGKLQRVASSTGSQLKEAMSVKGSATTTIVPVPQPITPGSLPPQLQWSTFDRDVLHEYRREHRLDTPTAFSSSYRYWVLSQSHVGLRSPTMARRSQFRRQSKDDLTKAVRRHFNGVGVQENDVIVDFLHKVRNPGVVKPRRNKEAPHSSPLP</sequence>
<dbReference type="STRING" id="37992.A0A4Z0YN09"/>
<evidence type="ECO:0000256" key="1">
    <source>
        <dbReference type="ARBA" id="ARBA00004123"/>
    </source>
</evidence>
<keyword evidence="5" id="KW-0804">Transcription</keyword>
<comment type="subcellular location">
    <subcellularLocation>
        <location evidence="1">Nucleus</location>
    </subcellularLocation>
</comment>
<evidence type="ECO:0000256" key="5">
    <source>
        <dbReference type="ARBA" id="ARBA00023163"/>
    </source>
</evidence>
<comment type="similarity">
    <text evidence="2">Belongs to the SAP30 family.</text>
</comment>
<dbReference type="AlphaFoldDB" id="A0A4Z0YN09"/>
<evidence type="ECO:0000256" key="2">
    <source>
        <dbReference type="ARBA" id="ARBA00006283"/>
    </source>
</evidence>
<dbReference type="InterPro" id="IPR024145">
    <property type="entry name" value="His_deAcase_SAP30/SAP30L"/>
</dbReference>
<keyword evidence="4" id="KW-0805">Transcription regulation</keyword>